<dbReference type="OrthoDB" id="432528at2759"/>
<dbReference type="InterPro" id="IPR015915">
    <property type="entry name" value="Kelch-typ_b-propeller"/>
</dbReference>
<dbReference type="Gene3D" id="2.120.10.80">
    <property type="entry name" value="Kelch-type beta propeller"/>
    <property type="match status" value="1"/>
</dbReference>
<keyword evidence="4" id="KW-1185">Reference proteome</keyword>
<dbReference type="Proteomes" id="UP000265618">
    <property type="component" value="Unassembled WGS sequence"/>
</dbReference>
<name>A0A9K3GN21_9EUKA</name>
<feature type="non-terminal residue" evidence="3">
    <location>
        <position position="1"/>
    </location>
</feature>
<evidence type="ECO:0000256" key="2">
    <source>
        <dbReference type="ARBA" id="ARBA00022737"/>
    </source>
</evidence>
<dbReference type="EMBL" id="BDIP01004353">
    <property type="protein sequence ID" value="GIQ88753.1"/>
    <property type="molecule type" value="Genomic_DNA"/>
</dbReference>
<dbReference type="PANTHER" id="PTHR46093:SF18">
    <property type="entry name" value="FIBRONECTIN TYPE-III DOMAIN-CONTAINING PROTEIN"/>
    <property type="match status" value="1"/>
</dbReference>
<evidence type="ECO:0000256" key="1">
    <source>
        <dbReference type="ARBA" id="ARBA00022441"/>
    </source>
</evidence>
<protein>
    <submittedName>
        <fullName evidence="3">Uncharacterized protein</fullName>
    </submittedName>
</protein>
<dbReference type="SUPFAM" id="SSF117281">
    <property type="entry name" value="Kelch motif"/>
    <property type="match status" value="1"/>
</dbReference>
<keyword evidence="1" id="KW-0880">Kelch repeat</keyword>
<keyword evidence="2" id="KW-0677">Repeat</keyword>
<dbReference type="InterPro" id="IPR006652">
    <property type="entry name" value="Kelch_1"/>
</dbReference>
<comment type="caution">
    <text evidence="3">The sequence shown here is derived from an EMBL/GenBank/DDBJ whole genome shotgun (WGS) entry which is preliminary data.</text>
</comment>
<evidence type="ECO:0000313" key="4">
    <source>
        <dbReference type="Proteomes" id="UP000265618"/>
    </source>
</evidence>
<gene>
    <name evidence="3" type="ORF">KIPB_011078</name>
</gene>
<reference evidence="3 4" key="1">
    <citation type="journal article" date="2018" name="PLoS ONE">
        <title>The draft genome of Kipferlia bialata reveals reductive genome evolution in fornicate parasites.</title>
        <authorList>
            <person name="Tanifuji G."/>
            <person name="Takabayashi S."/>
            <person name="Kume K."/>
            <person name="Takagi M."/>
            <person name="Nakayama T."/>
            <person name="Kamikawa R."/>
            <person name="Inagaki Y."/>
            <person name="Hashimoto T."/>
        </authorList>
    </citation>
    <scope>NUCLEOTIDE SEQUENCE [LARGE SCALE GENOMIC DNA]</scope>
    <source>
        <strain evidence="3">NY0173</strain>
    </source>
</reference>
<evidence type="ECO:0000313" key="3">
    <source>
        <dbReference type="EMBL" id="GIQ88753.1"/>
    </source>
</evidence>
<sequence length="213" mass="23469">QESIPCPIPAGRFGLSATRLGDKVYVFGGCCASNQAACNDMYEYSIPDKTWRQIATKQWGWPGPRSCHSAVVLDGRLVIAGGVEWKPLTDAWAFDPAGGRWCKLPDAPARFYGSASSVVSDTLHIWGNRTNNFRSMHLSYTKEGGWVQEKDLAFSASYPACAQTQGNTLLVGGARNDTSVHCYETVKDKFRFEGEVSLEFKCGRMAILTENRV</sequence>
<dbReference type="Pfam" id="PF24681">
    <property type="entry name" value="Kelch_KLHDC2_KLHL20_DRC7"/>
    <property type="match status" value="1"/>
</dbReference>
<accession>A0A9K3GN21</accession>
<dbReference type="AlphaFoldDB" id="A0A9K3GN21"/>
<organism evidence="3 4">
    <name type="scientific">Kipferlia bialata</name>
    <dbReference type="NCBI Taxonomy" id="797122"/>
    <lineage>
        <taxon>Eukaryota</taxon>
        <taxon>Metamonada</taxon>
        <taxon>Carpediemonas-like organisms</taxon>
        <taxon>Kipferlia</taxon>
    </lineage>
</organism>
<dbReference type="SMART" id="SM00612">
    <property type="entry name" value="Kelch"/>
    <property type="match status" value="2"/>
</dbReference>
<dbReference type="PANTHER" id="PTHR46093">
    <property type="entry name" value="ACYL-COA-BINDING DOMAIN-CONTAINING PROTEIN 5"/>
    <property type="match status" value="1"/>
</dbReference>
<proteinExistence type="predicted"/>